<reference evidence="1" key="1">
    <citation type="journal article" date="2015" name="Nature">
        <title>Complex archaea that bridge the gap between prokaryotes and eukaryotes.</title>
        <authorList>
            <person name="Spang A."/>
            <person name="Saw J.H."/>
            <person name="Jorgensen S.L."/>
            <person name="Zaremba-Niedzwiedzka K."/>
            <person name="Martijn J."/>
            <person name="Lind A.E."/>
            <person name="van Eijk R."/>
            <person name="Schleper C."/>
            <person name="Guy L."/>
            <person name="Ettema T.J."/>
        </authorList>
    </citation>
    <scope>NUCLEOTIDE SEQUENCE</scope>
</reference>
<dbReference type="InterPro" id="IPR011101">
    <property type="entry name" value="DUF5131"/>
</dbReference>
<sequence>MNKLIRLSPTGIEYGDYAWNFASGCGNNVDGRCKGGGFNCWACPITQRFKDHYPNGFNPTIYPEALLSPLYLKKPSRILCAFMGDLFWECPEFHPDRDITDELKWLTPDEWAVTGKWTLKETIYRVMKACPQHQFLFLTKQPQNLIKFSP</sequence>
<proteinExistence type="predicted"/>
<dbReference type="EMBL" id="LAZR01015668">
    <property type="protein sequence ID" value="KKM07917.1"/>
    <property type="molecule type" value="Genomic_DNA"/>
</dbReference>
<evidence type="ECO:0000313" key="1">
    <source>
        <dbReference type="EMBL" id="KKM07917.1"/>
    </source>
</evidence>
<name>A0A0F9HXX6_9ZZZZ</name>
<comment type="caution">
    <text evidence="1">The sequence shown here is derived from an EMBL/GenBank/DDBJ whole genome shotgun (WGS) entry which is preliminary data.</text>
</comment>
<protein>
    <recommendedName>
        <fullName evidence="2">DUF5131 family protein</fullName>
    </recommendedName>
</protein>
<dbReference type="AlphaFoldDB" id="A0A0F9HXX6"/>
<organism evidence="1">
    <name type="scientific">marine sediment metagenome</name>
    <dbReference type="NCBI Taxonomy" id="412755"/>
    <lineage>
        <taxon>unclassified sequences</taxon>
        <taxon>metagenomes</taxon>
        <taxon>ecological metagenomes</taxon>
    </lineage>
</organism>
<gene>
    <name evidence="1" type="ORF">LCGC14_1729050</name>
</gene>
<feature type="non-terminal residue" evidence="1">
    <location>
        <position position="150"/>
    </location>
</feature>
<evidence type="ECO:0008006" key="2">
    <source>
        <dbReference type="Google" id="ProtNLM"/>
    </source>
</evidence>
<accession>A0A0F9HXX6</accession>
<dbReference type="Pfam" id="PF07505">
    <property type="entry name" value="DUF5131"/>
    <property type="match status" value="1"/>
</dbReference>